<protein>
    <recommendedName>
        <fullName evidence="4">Leucine-rich repeat domain-containing protein</fullName>
    </recommendedName>
</protein>
<feature type="transmembrane region" description="Helical" evidence="1">
    <location>
        <begin position="146"/>
        <end position="168"/>
    </location>
</feature>
<keyword evidence="1" id="KW-1133">Transmembrane helix</keyword>
<keyword evidence="1" id="KW-0472">Membrane</keyword>
<name>A0A226H5E9_9FLAO</name>
<proteinExistence type="predicted"/>
<dbReference type="AlphaFoldDB" id="A0A226H5E9"/>
<dbReference type="EMBL" id="MUGW01000028">
    <property type="protein sequence ID" value="OXA89445.1"/>
    <property type="molecule type" value="Genomic_DNA"/>
</dbReference>
<keyword evidence="1" id="KW-0812">Transmembrane</keyword>
<feature type="transmembrane region" description="Helical" evidence="1">
    <location>
        <begin position="43"/>
        <end position="64"/>
    </location>
</feature>
<feature type="transmembrane region" description="Helical" evidence="1">
    <location>
        <begin position="106"/>
        <end position="134"/>
    </location>
</feature>
<dbReference type="InterPro" id="IPR032675">
    <property type="entry name" value="LRR_dom_sf"/>
</dbReference>
<comment type="caution">
    <text evidence="2">The sequence shown here is derived from an EMBL/GenBank/DDBJ whole genome shotgun (WGS) entry which is preliminary data.</text>
</comment>
<evidence type="ECO:0008006" key="4">
    <source>
        <dbReference type="Google" id="ProtNLM"/>
    </source>
</evidence>
<reference evidence="2 3" key="1">
    <citation type="submission" date="2016-11" db="EMBL/GenBank/DDBJ databases">
        <title>Whole genomes of Flavobacteriaceae.</title>
        <authorList>
            <person name="Stine C."/>
            <person name="Li C."/>
            <person name="Tadesse D."/>
        </authorList>
    </citation>
    <scope>NUCLEOTIDE SEQUENCE [LARGE SCALE GENOMIC DNA]</scope>
    <source>
        <strain evidence="2 3">DSM 18292</strain>
    </source>
</reference>
<dbReference type="Gene3D" id="3.80.10.10">
    <property type="entry name" value="Ribonuclease Inhibitor"/>
    <property type="match status" value="1"/>
</dbReference>
<dbReference type="OrthoDB" id="1338229at2"/>
<evidence type="ECO:0000313" key="2">
    <source>
        <dbReference type="EMBL" id="OXA89445.1"/>
    </source>
</evidence>
<dbReference type="SUPFAM" id="SSF52058">
    <property type="entry name" value="L domain-like"/>
    <property type="match status" value="1"/>
</dbReference>
<keyword evidence="3" id="KW-1185">Reference proteome</keyword>
<accession>A0A226H5E9</accession>
<organism evidence="2 3">
    <name type="scientific">Flavobacterium hercynium</name>
    <dbReference type="NCBI Taxonomy" id="387094"/>
    <lineage>
        <taxon>Bacteria</taxon>
        <taxon>Pseudomonadati</taxon>
        <taxon>Bacteroidota</taxon>
        <taxon>Flavobacteriia</taxon>
        <taxon>Flavobacteriales</taxon>
        <taxon>Flavobacteriaceae</taxon>
        <taxon>Flavobacterium</taxon>
    </lineage>
</organism>
<feature type="transmembrane region" description="Helical" evidence="1">
    <location>
        <begin position="6"/>
        <end position="31"/>
    </location>
</feature>
<sequence length="272" mass="31376">MKLFFLAGLTIAGYGFFAVLIFSFILAYFWLKPADKNKSTGCVSVGIAGAIIFFILMFPILISIEIFDRGIQIEQIAVLLFWVLIFTFFGYVIFAKDRAKVKEFSLSLFVKIFLSIAGILFLVLFFGMVYFLYLRFFTNEQNTSPIWVSFICIFFVAVIIFIVSGFIIKYKDDDKNKKEKTFYVNLDKAKLKPDFVIELDLSDSKLDSFPMEILQFKNIKFLILSDNNISEIPSDINKLKMLVGLDISRNPISVEERNRLRTLLSSRVEVVF</sequence>
<gene>
    <name evidence="2" type="ORF">B0A66_14120</name>
</gene>
<feature type="transmembrane region" description="Helical" evidence="1">
    <location>
        <begin position="76"/>
        <end position="94"/>
    </location>
</feature>
<dbReference type="Proteomes" id="UP000198345">
    <property type="component" value="Unassembled WGS sequence"/>
</dbReference>
<dbReference type="RefSeq" id="WP_089050498.1">
    <property type="nucleotide sequence ID" value="NZ_FXTV01000032.1"/>
</dbReference>
<dbReference type="PROSITE" id="PS51450">
    <property type="entry name" value="LRR"/>
    <property type="match status" value="1"/>
</dbReference>
<evidence type="ECO:0000313" key="3">
    <source>
        <dbReference type="Proteomes" id="UP000198345"/>
    </source>
</evidence>
<dbReference type="InterPro" id="IPR001611">
    <property type="entry name" value="Leu-rich_rpt"/>
</dbReference>
<evidence type="ECO:0000256" key="1">
    <source>
        <dbReference type="SAM" id="Phobius"/>
    </source>
</evidence>